<gene>
    <name evidence="1" type="ORF">F4553_003671</name>
</gene>
<evidence type="ECO:0000313" key="1">
    <source>
        <dbReference type="EMBL" id="MBB5870292.1"/>
    </source>
</evidence>
<comment type="caution">
    <text evidence="1">The sequence shown here is derived from an EMBL/GenBank/DDBJ whole genome shotgun (WGS) entry which is preliminary data.</text>
</comment>
<keyword evidence="2" id="KW-1185">Reference proteome</keyword>
<dbReference type="RefSeq" id="WP_184837584.1">
    <property type="nucleotide sequence ID" value="NZ_JACHMN010000002.1"/>
</dbReference>
<name>A0A841BU71_9ACTN</name>
<organism evidence="1 2">
    <name type="scientific">Allocatelliglobosispora scoriae</name>
    <dbReference type="NCBI Taxonomy" id="643052"/>
    <lineage>
        <taxon>Bacteria</taxon>
        <taxon>Bacillati</taxon>
        <taxon>Actinomycetota</taxon>
        <taxon>Actinomycetes</taxon>
        <taxon>Micromonosporales</taxon>
        <taxon>Micromonosporaceae</taxon>
        <taxon>Allocatelliglobosispora</taxon>
    </lineage>
</organism>
<proteinExistence type="predicted"/>
<evidence type="ECO:0000313" key="2">
    <source>
        <dbReference type="Proteomes" id="UP000587527"/>
    </source>
</evidence>
<protein>
    <submittedName>
        <fullName evidence="1">Uncharacterized protein</fullName>
    </submittedName>
</protein>
<accession>A0A841BU71</accession>
<dbReference type="Proteomes" id="UP000587527">
    <property type="component" value="Unassembled WGS sequence"/>
</dbReference>
<dbReference type="EMBL" id="JACHMN010000002">
    <property type="protein sequence ID" value="MBB5870292.1"/>
    <property type="molecule type" value="Genomic_DNA"/>
</dbReference>
<sequence>MTLIGWCAMAGQTRTKLSLSISRLIPTALLALAVVACGTGEGGPEESPAVSVTTAASTKPSAATITKHTVTETRVVPFTKRIRQDPLLNIGERRVNAHNSR</sequence>
<reference evidence="1 2" key="1">
    <citation type="submission" date="2020-08" db="EMBL/GenBank/DDBJ databases">
        <title>Sequencing the genomes of 1000 actinobacteria strains.</title>
        <authorList>
            <person name="Klenk H.-P."/>
        </authorList>
    </citation>
    <scope>NUCLEOTIDE SEQUENCE [LARGE SCALE GENOMIC DNA]</scope>
    <source>
        <strain evidence="1 2">DSM 45362</strain>
    </source>
</reference>
<dbReference type="AlphaFoldDB" id="A0A841BU71"/>